<reference evidence="2 3" key="1">
    <citation type="submission" date="2023-09" db="EMBL/GenBank/DDBJ databases">
        <title>Nesidiocoris tenuis whole genome shotgun sequence.</title>
        <authorList>
            <person name="Shibata T."/>
            <person name="Shimoda M."/>
            <person name="Kobayashi T."/>
            <person name="Uehara T."/>
        </authorList>
    </citation>
    <scope>NUCLEOTIDE SEQUENCE [LARGE SCALE GENOMIC DNA]</scope>
    <source>
        <strain evidence="2 3">Japan</strain>
    </source>
</reference>
<dbReference type="Proteomes" id="UP001307889">
    <property type="component" value="Chromosome 11"/>
</dbReference>
<protein>
    <submittedName>
        <fullName evidence="2">Uncharacterized protein</fullName>
    </submittedName>
</protein>
<gene>
    <name evidence="2" type="ORF">NTJ_13352</name>
</gene>
<feature type="region of interest" description="Disordered" evidence="1">
    <location>
        <begin position="32"/>
        <end position="66"/>
    </location>
</feature>
<proteinExistence type="predicted"/>
<sequence>MRYPRYSSGSGAGMRHFVFRLLFQIYRDGENFSQKHGGDRPTTLRKTENIDHRIGSDESRRRRTSSTVAAISTGMLETPILSKSRRMIRA</sequence>
<evidence type="ECO:0000313" key="2">
    <source>
        <dbReference type="EMBL" id="BET00536.1"/>
    </source>
</evidence>
<name>A0ABN7B817_9HEMI</name>
<evidence type="ECO:0000256" key="1">
    <source>
        <dbReference type="SAM" id="MobiDB-lite"/>
    </source>
</evidence>
<organism evidence="2 3">
    <name type="scientific">Nesidiocoris tenuis</name>
    <dbReference type="NCBI Taxonomy" id="355587"/>
    <lineage>
        <taxon>Eukaryota</taxon>
        <taxon>Metazoa</taxon>
        <taxon>Ecdysozoa</taxon>
        <taxon>Arthropoda</taxon>
        <taxon>Hexapoda</taxon>
        <taxon>Insecta</taxon>
        <taxon>Pterygota</taxon>
        <taxon>Neoptera</taxon>
        <taxon>Paraneoptera</taxon>
        <taxon>Hemiptera</taxon>
        <taxon>Heteroptera</taxon>
        <taxon>Panheteroptera</taxon>
        <taxon>Cimicomorpha</taxon>
        <taxon>Miridae</taxon>
        <taxon>Dicyphina</taxon>
        <taxon>Nesidiocoris</taxon>
    </lineage>
</organism>
<evidence type="ECO:0000313" key="3">
    <source>
        <dbReference type="Proteomes" id="UP001307889"/>
    </source>
</evidence>
<feature type="compositionally biased region" description="Basic and acidic residues" evidence="1">
    <location>
        <begin position="45"/>
        <end position="60"/>
    </location>
</feature>
<keyword evidence="3" id="KW-1185">Reference proteome</keyword>
<accession>A0ABN7B817</accession>
<dbReference type="EMBL" id="AP028919">
    <property type="protein sequence ID" value="BET00536.1"/>
    <property type="molecule type" value="Genomic_DNA"/>
</dbReference>